<keyword evidence="2" id="KW-1185">Reference proteome</keyword>
<comment type="caution">
    <text evidence="1">The sequence shown here is derived from an EMBL/GenBank/DDBJ whole genome shotgun (WGS) entry which is preliminary data.</text>
</comment>
<dbReference type="AlphaFoldDB" id="A0A162RIB6"/>
<sequence length="125" mass="13802">MKQDGKNHQHEMGVLILEDLQLVHSAKKKSKTTSLLALTEPIQNAMRDMDFSGSNRGLFCTRLEGEMTLAVAELLTELTSEVTTPLFIFNVTKSLVVFFCTDAALASKKEGGDSKFLSRTVKMSC</sequence>
<name>A0A162RIB6_9CRUS</name>
<organism evidence="1 2">
    <name type="scientific">Daphnia magna</name>
    <dbReference type="NCBI Taxonomy" id="35525"/>
    <lineage>
        <taxon>Eukaryota</taxon>
        <taxon>Metazoa</taxon>
        <taxon>Ecdysozoa</taxon>
        <taxon>Arthropoda</taxon>
        <taxon>Crustacea</taxon>
        <taxon>Branchiopoda</taxon>
        <taxon>Diplostraca</taxon>
        <taxon>Cladocera</taxon>
        <taxon>Anomopoda</taxon>
        <taxon>Daphniidae</taxon>
        <taxon>Daphnia</taxon>
    </lineage>
</organism>
<reference evidence="1 2" key="1">
    <citation type="submission" date="2016-03" db="EMBL/GenBank/DDBJ databases">
        <title>EvidentialGene: Evidence-directed Construction of Genes on Genomes.</title>
        <authorList>
            <person name="Gilbert D.G."/>
            <person name="Choi J.-H."/>
            <person name="Mockaitis K."/>
            <person name="Colbourne J."/>
            <person name="Pfrender M."/>
        </authorList>
    </citation>
    <scope>NUCLEOTIDE SEQUENCE [LARGE SCALE GENOMIC DNA]</scope>
    <source>
        <strain evidence="1 2">Xinb3</strain>
        <tissue evidence="1">Complete organism</tissue>
    </source>
</reference>
<evidence type="ECO:0000313" key="2">
    <source>
        <dbReference type="Proteomes" id="UP000076858"/>
    </source>
</evidence>
<protein>
    <submittedName>
        <fullName evidence="1">Uncharacterized protein</fullName>
    </submittedName>
</protein>
<dbReference type="Proteomes" id="UP000076858">
    <property type="component" value="Unassembled WGS sequence"/>
</dbReference>
<evidence type="ECO:0000313" key="1">
    <source>
        <dbReference type="EMBL" id="KZS20534.1"/>
    </source>
</evidence>
<proteinExistence type="predicted"/>
<gene>
    <name evidence="1" type="ORF">APZ42_012751</name>
</gene>
<accession>A0A162RIB6</accession>
<dbReference type="EMBL" id="LRGB01000165">
    <property type="protein sequence ID" value="KZS20534.1"/>
    <property type="molecule type" value="Genomic_DNA"/>
</dbReference>